<sequence>MMNRILGTALAATLALAFAAPAVAQTKPKKEPTAAQLAARERMTKCSAEWKEAKAAKKIEPGMKWPKYWSACNTRLKGGTKA</sequence>
<proteinExistence type="predicted"/>
<feature type="chain" id="PRO_5011608330" description="PsiF repeat-containing protein" evidence="1">
    <location>
        <begin position="25"/>
        <end position="82"/>
    </location>
</feature>
<name>A0A1G5B636_9HYPH</name>
<accession>A0A1G5B636</accession>
<dbReference type="Proteomes" id="UP000199569">
    <property type="component" value="Unassembled WGS sequence"/>
</dbReference>
<evidence type="ECO:0000313" key="2">
    <source>
        <dbReference type="EMBL" id="SCX85551.1"/>
    </source>
</evidence>
<dbReference type="RefSeq" id="WP_091129949.1">
    <property type="nucleotide sequence ID" value="NZ_FMVJ01000002.1"/>
</dbReference>
<evidence type="ECO:0000256" key="1">
    <source>
        <dbReference type="SAM" id="SignalP"/>
    </source>
</evidence>
<reference evidence="2 3" key="1">
    <citation type="submission" date="2016-10" db="EMBL/GenBank/DDBJ databases">
        <authorList>
            <person name="de Groot N.N."/>
        </authorList>
    </citation>
    <scope>NUCLEOTIDE SEQUENCE [LARGE SCALE GENOMIC DNA]</scope>
    <source>
        <strain evidence="2 3">CGMCC 1.7666</strain>
    </source>
</reference>
<evidence type="ECO:0000313" key="3">
    <source>
        <dbReference type="Proteomes" id="UP000199569"/>
    </source>
</evidence>
<protein>
    <recommendedName>
        <fullName evidence="4">PsiF repeat-containing protein</fullName>
    </recommendedName>
</protein>
<gene>
    <name evidence="2" type="ORF">SAMN02927923_00135</name>
</gene>
<keyword evidence="1" id="KW-0732">Signal</keyword>
<dbReference type="EMBL" id="FMVJ01000002">
    <property type="protein sequence ID" value="SCX85551.1"/>
    <property type="molecule type" value="Genomic_DNA"/>
</dbReference>
<keyword evidence="3" id="KW-1185">Reference proteome</keyword>
<evidence type="ECO:0008006" key="4">
    <source>
        <dbReference type="Google" id="ProtNLM"/>
    </source>
</evidence>
<dbReference type="AlphaFoldDB" id="A0A1G5B636"/>
<feature type="signal peptide" evidence="1">
    <location>
        <begin position="1"/>
        <end position="24"/>
    </location>
</feature>
<organism evidence="2 3">
    <name type="scientific">Microvirga guangxiensis</name>
    <dbReference type="NCBI Taxonomy" id="549386"/>
    <lineage>
        <taxon>Bacteria</taxon>
        <taxon>Pseudomonadati</taxon>
        <taxon>Pseudomonadota</taxon>
        <taxon>Alphaproteobacteria</taxon>
        <taxon>Hyphomicrobiales</taxon>
        <taxon>Methylobacteriaceae</taxon>
        <taxon>Microvirga</taxon>
    </lineage>
</organism>